<evidence type="ECO:0000313" key="6">
    <source>
        <dbReference type="Proteomes" id="UP000324120"/>
    </source>
</evidence>
<dbReference type="Proteomes" id="UP000324120">
    <property type="component" value="Unassembled WGS sequence"/>
</dbReference>
<name>A0A3L3DHU7_ECOLX</name>
<evidence type="ECO:0000313" key="1">
    <source>
        <dbReference type="EMBL" id="EFG2163885.1"/>
    </source>
</evidence>
<evidence type="ECO:0000313" key="2">
    <source>
        <dbReference type="EMBL" id="EFL9838910.1"/>
    </source>
</evidence>
<reference evidence="2 9" key="1">
    <citation type="submission" date="2018-08" db="EMBL/GenBank/DDBJ databases">
        <authorList>
            <consortium name="GenomeTrakr network: Whole genome sequencing for foodborne pathogen traceback"/>
        </authorList>
    </citation>
    <scope>NUCLEOTIDE SEQUENCE [LARGE SCALE GENOMIC DNA]</scope>
    <source>
        <strain evidence="2 9">AZ-TG73583</strain>
    </source>
</reference>
<evidence type="ECO:0000313" key="7">
    <source>
        <dbReference type="Proteomes" id="UP000460654"/>
    </source>
</evidence>
<evidence type="ECO:0000313" key="5">
    <source>
        <dbReference type="EMBL" id="TZE40838.1"/>
    </source>
</evidence>
<dbReference type="Proteomes" id="UP000534332">
    <property type="component" value="Unassembled WGS sequence"/>
</dbReference>
<sequence>MNKNMVVDKLVNGLNSLLENGYIDPNSVDDEADALEYLGELLVQDETCCLSFCKKILYTLTSRDGVIKGAALDFLLLSDDWQDAFDYLMNNSEMLSVQELKIAFFYFCCAKNETAPYPVPDGLFKKLRSQYKIIKNDSDLNSDVRFYGLHEIYDEFINSYQLND</sequence>
<dbReference type="RefSeq" id="WP_001039054.1">
    <property type="nucleotide sequence ID" value="NZ_AP023206.1"/>
</dbReference>
<reference evidence="4 7" key="2">
    <citation type="submission" date="2018-09" db="EMBL/GenBank/DDBJ databases">
        <title>Persistent metagenomic signatures of early life antibiotic treatment in the infant gut microbiota and resistome.</title>
        <authorList>
            <person name="Gasparrini A.J."/>
        </authorList>
    </citation>
    <scope>NUCLEOTIDE SEQUENCE [LARGE SCALE GENOMIC DNA]</scope>
    <source>
        <strain evidence="4 7">T0181B.E-10</strain>
    </source>
</reference>
<dbReference type="Proteomes" id="UP000460654">
    <property type="component" value="Unassembled WGS sequence"/>
</dbReference>
<dbReference type="Proteomes" id="UP000543257">
    <property type="component" value="Unassembled WGS sequence"/>
</dbReference>
<comment type="caution">
    <text evidence="5">The sequence shown here is derived from an EMBL/GenBank/DDBJ whole genome shotgun (WGS) entry which is preliminary data.</text>
</comment>
<gene>
    <name evidence="1" type="ORF">BRV02_005069</name>
    <name evidence="4" type="ORF">D4N09_24650</name>
    <name evidence="2" type="ORF">EN85_003958</name>
    <name evidence="5" type="ORF">FKO60_26085</name>
    <name evidence="3" type="ORF">JNA65_26430</name>
</gene>
<dbReference type="EMBL" id="AATJKW010000032">
    <property type="protein sequence ID" value="EFL9838910.1"/>
    <property type="molecule type" value="Genomic_DNA"/>
</dbReference>
<dbReference type="EMBL" id="JAETYZ010000081">
    <property type="protein sequence ID" value="MBL6237380.1"/>
    <property type="molecule type" value="Genomic_DNA"/>
</dbReference>
<dbReference type="CDD" id="cd20696">
    <property type="entry name" value="CdiI_Ecoli3006-like"/>
    <property type="match status" value="1"/>
</dbReference>
<dbReference type="EMBL" id="QYOH01000071">
    <property type="protein sequence ID" value="TXU29597.1"/>
    <property type="molecule type" value="Genomic_DNA"/>
</dbReference>
<evidence type="ECO:0000313" key="10">
    <source>
        <dbReference type="Proteomes" id="UP000615017"/>
    </source>
</evidence>
<reference evidence="5 6" key="3">
    <citation type="submission" date="2019-06" db="EMBL/GenBank/DDBJ databases">
        <title>The presence and diversity of blaCTX-M among Escherichia coli from urban wastewater and feedlot cattle, in Alberta, Canada.</title>
        <authorList>
            <person name="Cormier A.C."/>
            <person name="Chalmer G."/>
            <person name="Cook S.R."/>
            <person name="Zaheer R."/>
            <person name="Hannon S.J."/>
            <person name="Booker C.W."/>
            <person name="Read R."/>
            <person name="Gow S.P."/>
            <person name="Mcallister T.A."/>
            <person name="Boerlin P."/>
        </authorList>
    </citation>
    <scope>NUCLEOTIDE SEQUENCE [LARGE SCALE GENOMIC DNA]</scope>
    <source>
        <strain evidence="5 6">347</strain>
    </source>
</reference>
<protein>
    <submittedName>
        <fullName evidence="5">Uncharacterized protein</fullName>
    </submittedName>
</protein>
<evidence type="ECO:0000313" key="4">
    <source>
        <dbReference type="EMBL" id="TXU29597.1"/>
    </source>
</evidence>
<reference evidence="3 10" key="5">
    <citation type="submission" date="2021-01" db="EMBL/GenBank/DDBJ databases">
        <title>Genomes of Escherichia coli STEC strains from raw meat-based diets for companion animals.</title>
        <authorList>
            <person name="Stevens M.J.A."/>
            <person name="Stephan R."/>
        </authorList>
    </citation>
    <scope>NUCLEOTIDE SEQUENCE [LARGE SCALE GENOMIC DNA]</scope>
    <source>
        <strain evidence="3 10">LSC1-58</strain>
    </source>
</reference>
<proteinExistence type="predicted"/>
<dbReference type="EMBL" id="VHKY01000046">
    <property type="protein sequence ID" value="TZE40838.1"/>
    <property type="molecule type" value="Genomic_DNA"/>
</dbReference>
<reference evidence="1 8" key="4">
    <citation type="submission" date="2020-02" db="EMBL/GenBank/DDBJ databases">
        <authorList>
            <person name="Ashton P.M."/>
            <person name="Dallman T."/>
            <person name="Nair S."/>
            <person name="De Pinna E."/>
            <person name="Peters T."/>
            <person name="Grant K."/>
        </authorList>
    </citation>
    <scope>NUCLEOTIDE SEQUENCE [LARGE SCALE GENOMIC DNA]</scope>
    <source>
        <strain evidence="1 8">188143</strain>
    </source>
</reference>
<evidence type="ECO:0000313" key="9">
    <source>
        <dbReference type="Proteomes" id="UP000543257"/>
    </source>
</evidence>
<dbReference type="Proteomes" id="UP000615017">
    <property type="component" value="Unassembled WGS sequence"/>
</dbReference>
<organism evidence="5 6">
    <name type="scientific">Escherichia coli</name>
    <dbReference type="NCBI Taxonomy" id="562"/>
    <lineage>
        <taxon>Bacteria</taxon>
        <taxon>Pseudomonadati</taxon>
        <taxon>Pseudomonadota</taxon>
        <taxon>Gammaproteobacteria</taxon>
        <taxon>Enterobacterales</taxon>
        <taxon>Enterobacteriaceae</taxon>
        <taxon>Escherichia</taxon>
    </lineage>
</organism>
<dbReference type="EMBL" id="AASSGK010000084">
    <property type="protein sequence ID" value="EFG2163885.1"/>
    <property type="molecule type" value="Genomic_DNA"/>
</dbReference>
<dbReference type="AlphaFoldDB" id="A0A3L3DHU7"/>
<evidence type="ECO:0000313" key="8">
    <source>
        <dbReference type="Proteomes" id="UP000534332"/>
    </source>
</evidence>
<evidence type="ECO:0000313" key="3">
    <source>
        <dbReference type="EMBL" id="MBL6237380.1"/>
    </source>
</evidence>
<accession>A0A3L3DHU7</accession>